<evidence type="ECO:0000256" key="2">
    <source>
        <dbReference type="ARBA" id="ARBA00022603"/>
    </source>
</evidence>
<evidence type="ECO:0000256" key="1">
    <source>
        <dbReference type="ARBA" id="ARBA00008361"/>
    </source>
</evidence>
<reference evidence="5 6" key="1">
    <citation type="submission" date="2016-11" db="EMBL/GenBank/DDBJ databases">
        <authorList>
            <person name="Jaros S."/>
            <person name="Januszkiewicz K."/>
            <person name="Wedrychowicz H."/>
        </authorList>
    </citation>
    <scope>NUCLEOTIDE SEQUENCE [LARGE SCALE GENOMIC DNA]</scope>
    <source>
        <strain evidence="5 6">DSM 21864</strain>
    </source>
</reference>
<organism evidence="5 6">
    <name type="scientific">Clostridium amylolyticum</name>
    <dbReference type="NCBI Taxonomy" id="1121298"/>
    <lineage>
        <taxon>Bacteria</taxon>
        <taxon>Bacillati</taxon>
        <taxon>Bacillota</taxon>
        <taxon>Clostridia</taxon>
        <taxon>Eubacteriales</taxon>
        <taxon>Clostridiaceae</taxon>
        <taxon>Clostridium</taxon>
    </lineage>
</organism>
<gene>
    <name evidence="5" type="ORF">SAMN05444401_3810</name>
</gene>
<accession>A0A1M6LWM8</accession>
<dbReference type="InterPro" id="IPR051052">
    <property type="entry name" value="Diverse_substrate_MTase"/>
</dbReference>
<evidence type="ECO:0000313" key="6">
    <source>
        <dbReference type="Proteomes" id="UP000184080"/>
    </source>
</evidence>
<evidence type="ECO:0000256" key="3">
    <source>
        <dbReference type="ARBA" id="ARBA00022679"/>
    </source>
</evidence>
<dbReference type="EMBL" id="FQZO01000007">
    <property type="protein sequence ID" value="SHJ75561.1"/>
    <property type="molecule type" value="Genomic_DNA"/>
</dbReference>
<dbReference type="PANTHER" id="PTHR44942:SF4">
    <property type="entry name" value="METHYLTRANSFERASE TYPE 11 DOMAIN-CONTAINING PROTEIN"/>
    <property type="match status" value="1"/>
</dbReference>
<keyword evidence="2 5" id="KW-0489">Methyltransferase</keyword>
<dbReference type="STRING" id="1121298.SAMN05444401_3810"/>
<dbReference type="Pfam" id="PF08241">
    <property type="entry name" value="Methyltransf_11"/>
    <property type="match status" value="1"/>
</dbReference>
<dbReference type="SUPFAM" id="SSF53335">
    <property type="entry name" value="S-adenosyl-L-methionine-dependent methyltransferases"/>
    <property type="match status" value="1"/>
</dbReference>
<dbReference type="RefSeq" id="WP_073010477.1">
    <property type="nucleotide sequence ID" value="NZ_FQZO01000007.1"/>
</dbReference>
<comment type="similarity">
    <text evidence="1">Belongs to the methyltransferase superfamily.</text>
</comment>
<dbReference type="AlphaFoldDB" id="A0A1M6LWM8"/>
<dbReference type="PANTHER" id="PTHR44942">
    <property type="entry name" value="METHYLTRANSF_11 DOMAIN-CONTAINING PROTEIN"/>
    <property type="match status" value="1"/>
</dbReference>
<dbReference type="Gene3D" id="3.40.50.150">
    <property type="entry name" value="Vaccinia Virus protein VP39"/>
    <property type="match status" value="1"/>
</dbReference>
<evidence type="ECO:0000259" key="4">
    <source>
        <dbReference type="Pfam" id="PF08241"/>
    </source>
</evidence>
<keyword evidence="3 5" id="KW-0808">Transferase</keyword>
<dbReference type="GO" id="GO:0032259">
    <property type="term" value="P:methylation"/>
    <property type="evidence" value="ECO:0007669"/>
    <property type="project" value="UniProtKB-KW"/>
</dbReference>
<dbReference type="InterPro" id="IPR029063">
    <property type="entry name" value="SAM-dependent_MTases_sf"/>
</dbReference>
<dbReference type="InterPro" id="IPR013216">
    <property type="entry name" value="Methyltransf_11"/>
</dbReference>
<dbReference type="CDD" id="cd02440">
    <property type="entry name" value="AdoMet_MTases"/>
    <property type="match status" value="1"/>
</dbReference>
<proteinExistence type="inferred from homology"/>
<dbReference type="GO" id="GO:0008757">
    <property type="term" value="F:S-adenosylmethionine-dependent methyltransferase activity"/>
    <property type="evidence" value="ECO:0007669"/>
    <property type="project" value="InterPro"/>
</dbReference>
<name>A0A1M6LWM8_9CLOT</name>
<feature type="domain" description="Methyltransferase type 11" evidence="4">
    <location>
        <begin position="48"/>
        <end position="140"/>
    </location>
</feature>
<protein>
    <submittedName>
        <fullName evidence="5">Methyltransferase domain-containing protein</fullName>
    </submittedName>
</protein>
<evidence type="ECO:0000313" key="5">
    <source>
        <dbReference type="EMBL" id="SHJ75561.1"/>
    </source>
</evidence>
<dbReference type="Proteomes" id="UP000184080">
    <property type="component" value="Unassembled WGS sequence"/>
</dbReference>
<keyword evidence="6" id="KW-1185">Reference proteome</keyword>
<sequence length="253" mass="29296">MELEKLDPKGRFSSRVHNYVRYRPSYPKEIIEFLQEAIGLSKDSIIADVGSGTGISAKLFLDNGNTVYAVEPNGDMRQAAEGLLQGYNNFHSVDGSSENTTLKAESIDVIVAAQAFHWFEPEPTKEEFLKILKPEGYLVLLWNKRKRINTGFMGEYLNFIKRYGKMEIEKTHDCVVPKFFNSRALNKKDFSNSQHYNFERLKGELASFSYMPNEDHEDFVPMMVELENIFNKYNDNGKVVLEYETEVYYCKMK</sequence>